<dbReference type="InterPro" id="IPR000792">
    <property type="entry name" value="Tscrpt_reg_LuxR_C"/>
</dbReference>
<evidence type="ECO:0000256" key="2">
    <source>
        <dbReference type="ARBA" id="ARBA00023015"/>
    </source>
</evidence>
<dbReference type="PRINTS" id="PR00038">
    <property type="entry name" value="HTHLUXR"/>
</dbReference>
<dbReference type="SUPFAM" id="SSF46894">
    <property type="entry name" value="C-terminal effector domain of the bipartite response regulators"/>
    <property type="match status" value="1"/>
</dbReference>
<keyword evidence="4" id="KW-0804">Transcription</keyword>
<reference evidence="8 9" key="1">
    <citation type="submission" date="2018-04" db="EMBL/GenBank/DDBJ databases">
        <title>Marixanthomonas spongiae HN-E44 sp. nov., isolated from a marine sponge.</title>
        <authorList>
            <person name="Luo L."/>
            <person name="Zhuang L."/>
        </authorList>
    </citation>
    <scope>NUCLEOTIDE SEQUENCE [LARGE SCALE GENOMIC DNA]</scope>
    <source>
        <strain evidence="8 9">HN-E44</strain>
    </source>
</reference>
<organism evidence="8 9">
    <name type="scientific">Marixanthomonas spongiae</name>
    <dbReference type="NCBI Taxonomy" id="2174845"/>
    <lineage>
        <taxon>Bacteria</taxon>
        <taxon>Pseudomonadati</taxon>
        <taxon>Bacteroidota</taxon>
        <taxon>Flavobacteriia</taxon>
        <taxon>Flavobacteriales</taxon>
        <taxon>Flavobacteriaceae</taxon>
        <taxon>Marixanthomonas</taxon>
    </lineage>
</organism>
<proteinExistence type="predicted"/>
<name>A0A2U0HSA4_9FLAO</name>
<dbReference type="RefSeq" id="WP_116695710.1">
    <property type="nucleotide sequence ID" value="NZ_QEHR01000020.1"/>
</dbReference>
<feature type="modified residue" description="4-aspartylphosphate" evidence="5">
    <location>
        <position position="56"/>
    </location>
</feature>
<accession>A0A2U0HSA4</accession>
<dbReference type="GO" id="GO:0003677">
    <property type="term" value="F:DNA binding"/>
    <property type="evidence" value="ECO:0007669"/>
    <property type="project" value="UniProtKB-KW"/>
</dbReference>
<dbReference type="InterPro" id="IPR011006">
    <property type="entry name" value="CheY-like_superfamily"/>
</dbReference>
<dbReference type="PROSITE" id="PS50043">
    <property type="entry name" value="HTH_LUXR_2"/>
    <property type="match status" value="1"/>
</dbReference>
<dbReference type="EMBL" id="QEHR01000020">
    <property type="protein sequence ID" value="PVW11724.1"/>
    <property type="molecule type" value="Genomic_DNA"/>
</dbReference>
<dbReference type="SMART" id="SM00448">
    <property type="entry name" value="REC"/>
    <property type="match status" value="1"/>
</dbReference>
<dbReference type="SUPFAM" id="SSF52172">
    <property type="entry name" value="CheY-like"/>
    <property type="match status" value="1"/>
</dbReference>
<dbReference type="GO" id="GO:0000160">
    <property type="term" value="P:phosphorelay signal transduction system"/>
    <property type="evidence" value="ECO:0007669"/>
    <property type="project" value="InterPro"/>
</dbReference>
<dbReference type="OrthoDB" id="651456at2"/>
<dbReference type="PROSITE" id="PS50110">
    <property type="entry name" value="RESPONSE_REGULATORY"/>
    <property type="match status" value="1"/>
</dbReference>
<evidence type="ECO:0000313" key="8">
    <source>
        <dbReference type="EMBL" id="PVW11724.1"/>
    </source>
</evidence>
<dbReference type="Gene3D" id="1.10.10.10">
    <property type="entry name" value="Winged helix-like DNA-binding domain superfamily/Winged helix DNA-binding domain"/>
    <property type="match status" value="1"/>
</dbReference>
<evidence type="ECO:0000256" key="3">
    <source>
        <dbReference type="ARBA" id="ARBA00023125"/>
    </source>
</evidence>
<feature type="domain" description="Response regulatory" evidence="7">
    <location>
        <begin position="4"/>
        <end position="121"/>
    </location>
</feature>
<keyword evidence="1 5" id="KW-0597">Phosphoprotein</keyword>
<dbReference type="AlphaFoldDB" id="A0A2U0HSA4"/>
<dbReference type="CDD" id="cd06170">
    <property type="entry name" value="LuxR_C_like"/>
    <property type="match status" value="1"/>
</dbReference>
<dbReference type="InterPro" id="IPR039420">
    <property type="entry name" value="WalR-like"/>
</dbReference>
<dbReference type="InterPro" id="IPR016032">
    <property type="entry name" value="Sig_transdc_resp-reg_C-effctor"/>
</dbReference>
<evidence type="ECO:0000256" key="1">
    <source>
        <dbReference type="ARBA" id="ARBA00022553"/>
    </source>
</evidence>
<dbReference type="SMART" id="SM00421">
    <property type="entry name" value="HTH_LUXR"/>
    <property type="match status" value="1"/>
</dbReference>
<dbReference type="Proteomes" id="UP000245962">
    <property type="component" value="Unassembled WGS sequence"/>
</dbReference>
<dbReference type="GO" id="GO:0006355">
    <property type="term" value="P:regulation of DNA-templated transcription"/>
    <property type="evidence" value="ECO:0007669"/>
    <property type="project" value="InterPro"/>
</dbReference>
<dbReference type="PANTHER" id="PTHR43214">
    <property type="entry name" value="TWO-COMPONENT RESPONSE REGULATOR"/>
    <property type="match status" value="1"/>
</dbReference>
<evidence type="ECO:0000256" key="4">
    <source>
        <dbReference type="ARBA" id="ARBA00023163"/>
    </source>
</evidence>
<dbReference type="Gene3D" id="3.40.50.2300">
    <property type="match status" value="1"/>
</dbReference>
<dbReference type="Pfam" id="PF00196">
    <property type="entry name" value="GerE"/>
    <property type="match status" value="1"/>
</dbReference>
<dbReference type="InterPro" id="IPR036388">
    <property type="entry name" value="WH-like_DNA-bd_sf"/>
</dbReference>
<dbReference type="CDD" id="cd17535">
    <property type="entry name" value="REC_NarL-like"/>
    <property type="match status" value="1"/>
</dbReference>
<evidence type="ECO:0000256" key="5">
    <source>
        <dbReference type="PROSITE-ProRule" id="PRU00169"/>
    </source>
</evidence>
<gene>
    <name evidence="8" type="ORF">DDV96_15615</name>
</gene>
<keyword evidence="2" id="KW-0805">Transcription regulation</keyword>
<feature type="domain" description="HTH luxR-type" evidence="6">
    <location>
        <begin position="143"/>
        <end position="208"/>
    </location>
</feature>
<dbReference type="Pfam" id="PF00072">
    <property type="entry name" value="Response_reg"/>
    <property type="match status" value="1"/>
</dbReference>
<keyword evidence="3 8" id="KW-0238">DNA-binding</keyword>
<protein>
    <submittedName>
        <fullName evidence="8">DNA-binding response regulator</fullName>
    </submittedName>
</protein>
<sequence>MMHKLILVDDHKMFLDGLLNILEEIPSIEIVLKTDNAKTVITYLEHHDPVDLIVSDISMPDISGVELSAYVKKKNPDTKMLIVSMHNNPSMYHKLKQINVDGYIQKNASKTVLLEAVKTILGGSVYFSERIKQTYNESLFQSQKIKDAPLSDRELEVLKLIALENTTNEIAKQLFISKHTVETYRKNLLLKLDAKNLAGLTKHAIYLGLV</sequence>
<dbReference type="InterPro" id="IPR058245">
    <property type="entry name" value="NreC/VraR/RcsB-like_REC"/>
</dbReference>
<comment type="caution">
    <text evidence="8">The sequence shown here is derived from an EMBL/GenBank/DDBJ whole genome shotgun (WGS) entry which is preliminary data.</text>
</comment>
<dbReference type="InterPro" id="IPR001789">
    <property type="entry name" value="Sig_transdc_resp-reg_receiver"/>
</dbReference>
<evidence type="ECO:0000259" key="6">
    <source>
        <dbReference type="PROSITE" id="PS50043"/>
    </source>
</evidence>
<dbReference type="PANTHER" id="PTHR43214:SF41">
    <property type="entry name" value="NITRATE_NITRITE RESPONSE REGULATOR PROTEIN NARP"/>
    <property type="match status" value="1"/>
</dbReference>
<evidence type="ECO:0000313" key="9">
    <source>
        <dbReference type="Proteomes" id="UP000245962"/>
    </source>
</evidence>
<evidence type="ECO:0000259" key="7">
    <source>
        <dbReference type="PROSITE" id="PS50110"/>
    </source>
</evidence>
<keyword evidence="9" id="KW-1185">Reference proteome</keyword>